<evidence type="ECO:0000313" key="3">
    <source>
        <dbReference type="Proteomes" id="UP000002051"/>
    </source>
</evidence>
<evidence type="ECO:0000313" key="1">
    <source>
        <dbReference type="EMBL" id="AES98607.1"/>
    </source>
</evidence>
<dbReference type="PaxDb" id="3880-AES98607"/>
<reference evidence="1 3" key="2">
    <citation type="journal article" date="2014" name="BMC Genomics">
        <title>An improved genome release (version Mt4.0) for the model legume Medicago truncatula.</title>
        <authorList>
            <person name="Tang H."/>
            <person name="Krishnakumar V."/>
            <person name="Bidwell S."/>
            <person name="Rosen B."/>
            <person name="Chan A."/>
            <person name="Zhou S."/>
            <person name="Gentzbittel L."/>
            <person name="Childs K.L."/>
            <person name="Yandell M."/>
            <person name="Gundlach H."/>
            <person name="Mayer K.F."/>
            <person name="Schwartz D.C."/>
            <person name="Town C.D."/>
        </authorList>
    </citation>
    <scope>GENOME REANNOTATION</scope>
    <source>
        <strain evidence="2 3">cv. Jemalong A17</strain>
    </source>
</reference>
<dbReference type="eggNOG" id="KOG0985">
    <property type="taxonomic scope" value="Eukaryota"/>
</dbReference>
<dbReference type="Proteomes" id="UP000002051">
    <property type="component" value="Chromosome 5"/>
</dbReference>
<dbReference type="EnsemblPlants" id="AES98607">
    <property type="protein sequence ID" value="AES98607"/>
    <property type="gene ID" value="MTR_5g070480"/>
</dbReference>
<sequence length="92" mass="10632">MNAMKNVRREINCFLTSHLYYDSRGVGKYRENWVPVFAIVSYERMQCDVELNVSNKKQLVDQVKPTTPPKSKSPVQFSAAMKVCMILNFPKS</sequence>
<organism evidence="1 3">
    <name type="scientific">Medicago truncatula</name>
    <name type="common">Barrel medic</name>
    <name type="synonym">Medicago tribuloides</name>
    <dbReference type="NCBI Taxonomy" id="3880"/>
    <lineage>
        <taxon>Eukaryota</taxon>
        <taxon>Viridiplantae</taxon>
        <taxon>Streptophyta</taxon>
        <taxon>Embryophyta</taxon>
        <taxon>Tracheophyta</taxon>
        <taxon>Spermatophyta</taxon>
        <taxon>Magnoliopsida</taxon>
        <taxon>eudicotyledons</taxon>
        <taxon>Gunneridae</taxon>
        <taxon>Pentapetalae</taxon>
        <taxon>rosids</taxon>
        <taxon>fabids</taxon>
        <taxon>Fabales</taxon>
        <taxon>Fabaceae</taxon>
        <taxon>Papilionoideae</taxon>
        <taxon>50 kb inversion clade</taxon>
        <taxon>NPAAA clade</taxon>
        <taxon>Hologalegina</taxon>
        <taxon>IRL clade</taxon>
        <taxon>Trifolieae</taxon>
        <taxon>Medicago</taxon>
    </lineage>
</organism>
<dbReference type="EMBL" id="CM001221">
    <property type="protein sequence ID" value="AES98607.1"/>
    <property type="molecule type" value="Genomic_DNA"/>
</dbReference>
<dbReference type="AlphaFoldDB" id="G7KE63"/>
<reference evidence="2" key="3">
    <citation type="submission" date="2015-04" db="UniProtKB">
        <authorList>
            <consortium name="EnsemblPlants"/>
        </authorList>
    </citation>
    <scope>IDENTIFICATION</scope>
    <source>
        <strain evidence="2">cv. Jemalong A17</strain>
    </source>
</reference>
<evidence type="ECO:0000313" key="2">
    <source>
        <dbReference type="EnsemblPlants" id="AES98607"/>
    </source>
</evidence>
<name>G7KE63_MEDTR</name>
<protein>
    <submittedName>
        <fullName evidence="1">Clathrin, heavy chain, putative</fullName>
    </submittedName>
</protein>
<accession>G7KE63</accession>
<gene>
    <name evidence="1" type="ordered locus">MTR_5g070480</name>
</gene>
<keyword evidence="3" id="KW-1185">Reference proteome</keyword>
<proteinExistence type="predicted"/>
<reference evidence="1 3" key="1">
    <citation type="journal article" date="2011" name="Nature">
        <title>The Medicago genome provides insight into the evolution of rhizobial symbioses.</title>
        <authorList>
            <person name="Young N.D."/>
            <person name="Debelle F."/>
            <person name="Oldroyd G.E."/>
            <person name="Geurts R."/>
            <person name="Cannon S.B."/>
            <person name="Udvardi M.K."/>
            <person name="Benedito V.A."/>
            <person name="Mayer K.F."/>
            <person name="Gouzy J."/>
            <person name="Schoof H."/>
            <person name="Van de Peer Y."/>
            <person name="Proost S."/>
            <person name="Cook D.R."/>
            <person name="Meyers B.C."/>
            <person name="Spannagl M."/>
            <person name="Cheung F."/>
            <person name="De Mita S."/>
            <person name="Krishnakumar V."/>
            <person name="Gundlach H."/>
            <person name="Zhou S."/>
            <person name="Mudge J."/>
            <person name="Bharti A.K."/>
            <person name="Murray J.D."/>
            <person name="Naoumkina M.A."/>
            <person name="Rosen B."/>
            <person name="Silverstein K.A."/>
            <person name="Tang H."/>
            <person name="Rombauts S."/>
            <person name="Zhao P.X."/>
            <person name="Zhou P."/>
            <person name="Barbe V."/>
            <person name="Bardou P."/>
            <person name="Bechner M."/>
            <person name="Bellec A."/>
            <person name="Berger A."/>
            <person name="Berges H."/>
            <person name="Bidwell S."/>
            <person name="Bisseling T."/>
            <person name="Choisne N."/>
            <person name="Couloux A."/>
            <person name="Denny R."/>
            <person name="Deshpande S."/>
            <person name="Dai X."/>
            <person name="Doyle J.J."/>
            <person name="Dudez A.M."/>
            <person name="Farmer A.D."/>
            <person name="Fouteau S."/>
            <person name="Franken C."/>
            <person name="Gibelin C."/>
            <person name="Gish J."/>
            <person name="Goldstein S."/>
            <person name="Gonzalez A.J."/>
            <person name="Green P.J."/>
            <person name="Hallab A."/>
            <person name="Hartog M."/>
            <person name="Hua A."/>
            <person name="Humphray S.J."/>
            <person name="Jeong D.H."/>
            <person name="Jing Y."/>
            <person name="Jocker A."/>
            <person name="Kenton S.M."/>
            <person name="Kim D.J."/>
            <person name="Klee K."/>
            <person name="Lai H."/>
            <person name="Lang C."/>
            <person name="Lin S."/>
            <person name="Macmil S.L."/>
            <person name="Magdelenat G."/>
            <person name="Matthews L."/>
            <person name="McCorrison J."/>
            <person name="Monaghan E.L."/>
            <person name="Mun J.H."/>
            <person name="Najar F.Z."/>
            <person name="Nicholson C."/>
            <person name="Noirot C."/>
            <person name="O'Bleness M."/>
            <person name="Paule C.R."/>
            <person name="Poulain J."/>
            <person name="Prion F."/>
            <person name="Qin B."/>
            <person name="Qu C."/>
            <person name="Retzel E.F."/>
            <person name="Riddle C."/>
            <person name="Sallet E."/>
            <person name="Samain S."/>
            <person name="Samson N."/>
            <person name="Sanders I."/>
            <person name="Saurat O."/>
            <person name="Scarpelli C."/>
            <person name="Schiex T."/>
            <person name="Segurens B."/>
            <person name="Severin A.J."/>
            <person name="Sherrier D.J."/>
            <person name="Shi R."/>
            <person name="Sims S."/>
            <person name="Singer S.R."/>
            <person name="Sinharoy S."/>
            <person name="Sterck L."/>
            <person name="Viollet A."/>
            <person name="Wang B.B."/>
            <person name="Wang K."/>
            <person name="Wang M."/>
            <person name="Wang X."/>
            <person name="Warfsmann J."/>
            <person name="Weissenbach J."/>
            <person name="White D.D."/>
            <person name="White J.D."/>
            <person name="Wiley G.B."/>
            <person name="Wincker P."/>
            <person name="Xing Y."/>
            <person name="Yang L."/>
            <person name="Yao Z."/>
            <person name="Ying F."/>
            <person name="Zhai J."/>
            <person name="Zhou L."/>
            <person name="Zuber A."/>
            <person name="Denarie J."/>
            <person name="Dixon R.A."/>
            <person name="May G.D."/>
            <person name="Schwartz D.C."/>
            <person name="Rogers J."/>
            <person name="Quetier F."/>
            <person name="Town C.D."/>
            <person name="Roe B.A."/>
        </authorList>
    </citation>
    <scope>NUCLEOTIDE SEQUENCE [LARGE SCALE GENOMIC DNA]</scope>
    <source>
        <strain evidence="1">A17</strain>
        <strain evidence="2 3">cv. Jemalong A17</strain>
    </source>
</reference>
<dbReference type="STRING" id="3880.G7KE63"/>
<dbReference type="HOGENOM" id="CLU_2416640_0_0_1"/>